<dbReference type="InterPro" id="IPR039261">
    <property type="entry name" value="FNR_nucleotide-bd"/>
</dbReference>
<protein>
    <recommendedName>
        <fullName evidence="3">assimilatory sulfite reductase (NADPH)</fullName>
        <ecNumber evidence="3">1.8.1.2</ecNumber>
    </recommendedName>
</protein>
<dbReference type="InterPro" id="IPR001433">
    <property type="entry name" value="OxRdtase_FAD/NAD-bd"/>
</dbReference>
<dbReference type="PRINTS" id="PR00369">
    <property type="entry name" value="FLAVODOXIN"/>
</dbReference>
<evidence type="ECO:0000313" key="13">
    <source>
        <dbReference type="EMBL" id="MCU7550784.1"/>
    </source>
</evidence>
<dbReference type="InterPro" id="IPR003097">
    <property type="entry name" value="CysJ-like_FAD-binding"/>
</dbReference>
<dbReference type="GO" id="GO:0005829">
    <property type="term" value="C:cytosol"/>
    <property type="evidence" value="ECO:0007669"/>
    <property type="project" value="TreeGrafter"/>
</dbReference>
<dbReference type="InterPro" id="IPR008254">
    <property type="entry name" value="Flavodoxin/NO_synth"/>
</dbReference>
<feature type="domain" description="FAD-binding FR-type" evidence="12">
    <location>
        <begin position="216"/>
        <end position="416"/>
    </location>
</feature>
<organism evidence="13 14">
    <name type="scientific">Paraflavisolibacter caeni</name>
    <dbReference type="NCBI Taxonomy" id="2982496"/>
    <lineage>
        <taxon>Bacteria</taxon>
        <taxon>Pseudomonadati</taxon>
        <taxon>Bacteroidota</taxon>
        <taxon>Chitinophagia</taxon>
        <taxon>Chitinophagales</taxon>
        <taxon>Chitinophagaceae</taxon>
        <taxon>Paraflavisolibacter</taxon>
    </lineage>
</organism>
<dbReference type="GO" id="GO:0004783">
    <property type="term" value="F:sulfite reductase (NADPH) activity"/>
    <property type="evidence" value="ECO:0007669"/>
    <property type="project" value="UniProtKB-EC"/>
</dbReference>
<dbReference type="EC" id="1.8.1.2" evidence="3"/>
<comment type="cofactor">
    <cofactor evidence="1">
        <name>FMN</name>
        <dbReference type="ChEBI" id="CHEBI:58210"/>
    </cofactor>
</comment>
<dbReference type="PRINTS" id="PR00371">
    <property type="entry name" value="FPNCR"/>
</dbReference>
<comment type="caution">
    <text evidence="13">The sequence shown here is derived from an EMBL/GenBank/DDBJ whole genome shotgun (WGS) entry which is preliminary data.</text>
</comment>
<proteinExistence type="predicted"/>
<dbReference type="SUPFAM" id="SSF52218">
    <property type="entry name" value="Flavoproteins"/>
    <property type="match status" value="1"/>
</dbReference>
<dbReference type="AlphaFoldDB" id="A0A9X2XPF9"/>
<dbReference type="GO" id="GO:0050660">
    <property type="term" value="F:flavin adenine dinucleotide binding"/>
    <property type="evidence" value="ECO:0007669"/>
    <property type="project" value="TreeGrafter"/>
</dbReference>
<keyword evidence="8" id="KW-0560">Oxidoreductase</keyword>
<keyword evidence="5" id="KW-0288">FMN</keyword>
<evidence type="ECO:0000256" key="9">
    <source>
        <dbReference type="ARBA" id="ARBA00023192"/>
    </source>
</evidence>
<dbReference type="Gene3D" id="2.40.30.10">
    <property type="entry name" value="Translation factors"/>
    <property type="match status" value="1"/>
</dbReference>
<dbReference type="Pfam" id="PF00667">
    <property type="entry name" value="FAD_binding_1"/>
    <property type="match status" value="1"/>
</dbReference>
<evidence type="ECO:0000313" key="14">
    <source>
        <dbReference type="Proteomes" id="UP001155483"/>
    </source>
</evidence>
<dbReference type="PANTHER" id="PTHR19384:SF128">
    <property type="entry name" value="NADPH OXIDOREDUCTASE A"/>
    <property type="match status" value="1"/>
</dbReference>
<gene>
    <name evidence="13" type="ORF">OCK74_16820</name>
</gene>
<keyword evidence="14" id="KW-1185">Reference proteome</keyword>
<dbReference type="Proteomes" id="UP001155483">
    <property type="component" value="Unassembled WGS sequence"/>
</dbReference>
<accession>A0A9X2XPF9</accession>
<dbReference type="InterPro" id="IPR029039">
    <property type="entry name" value="Flavoprotein-like_sf"/>
</dbReference>
<evidence type="ECO:0000256" key="7">
    <source>
        <dbReference type="ARBA" id="ARBA00022857"/>
    </source>
</evidence>
<dbReference type="RefSeq" id="WP_279298222.1">
    <property type="nucleotide sequence ID" value="NZ_JAOTIF010000015.1"/>
</dbReference>
<dbReference type="Gene3D" id="3.40.50.360">
    <property type="match status" value="1"/>
</dbReference>
<dbReference type="InterPro" id="IPR001094">
    <property type="entry name" value="Flavdoxin-like"/>
</dbReference>
<dbReference type="FunFam" id="3.40.50.80:FF:000001">
    <property type="entry name" value="NADPH--cytochrome P450 reductase 1"/>
    <property type="match status" value="1"/>
</dbReference>
<evidence type="ECO:0000256" key="10">
    <source>
        <dbReference type="ARBA" id="ARBA00052219"/>
    </source>
</evidence>
<dbReference type="GO" id="GO:0019344">
    <property type="term" value="P:cysteine biosynthetic process"/>
    <property type="evidence" value="ECO:0007669"/>
    <property type="project" value="UniProtKB-KW"/>
</dbReference>
<dbReference type="EMBL" id="JAOTIF010000015">
    <property type="protein sequence ID" value="MCU7550784.1"/>
    <property type="molecule type" value="Genomic_DNA"/>
</dbReference>
<comment type="catalytic activity">
    <reaction evidence="10">
        <text>hydrogen sulfide + 3 NADP(+) + 3 H2O = sulfite + 3 NADPH + 4 H(+)</text>
        <dbReference type="Rhea" id="RHEA:13801"/>
        <dbReference type="ChEBI" id="CHEBI:15377"/>
        <dbReference type="ChEBI" id="CHEBI:15378"/>
        <dbReference type="ChEBI" id="CHEBI:17359"/>
        <dbReference type="ChEBI" id="CHEBI:29919"/>
        <dbReference type="ChEBI" id="CHEBI:57783"/>
        <dbReference type="ChEBI" id="CHEBI:58349"/>
        <dbReference type="EC" id="1.8.1.2"/>
    </reaction>
</comment>
<dbReference type="PROSITE" id="PS50902">
    <property type="entry name" value="FLAVODOXIN_LIKE"/>
    <property type="match status" value="1"/>
</dbReference>
<dbReference type="PROSITE" id="PS51384">
    <property type="entry name" value="FAD_FR"/>
    <property type="match status" value="1"/>
</dbReference>
<dbReference type="GO" id="GO:0010181">
    <property type="term" value="F:FMN binding"/>
    <property type="evidence" value="ECO:0007669"/>
    <property type="project" value="InterPro"/>
</dbReference>
<evidence type="ECO:0000256" key="8">
    <source>
        <dbReference type="ARBA" id="ARBA00023002"/>
    </source>
</evidence>
<evidence type="ECO:0000256" key="4">
    <source>
        <dbReference type="ARBA" id="ARBA00022630"/>
    </source>
</evidence>
<dbReference type="InterPro" id="IPR001709">
    <property type="entry name" value="Flavoprot_Pyr_Nucl_cyt_Rdtase"/>
</dbReference>
<keyword evidence="7" id="KW-0521">NADP</keyword>
<reference evidence="13" key="1">
    <citation type="submission" date="2022-09" db="EMBL/GenBank/DDBJ databases">
        <authorList>
            <person name="Yuan C."/>
            <person name="Ke Z."/>
        </authorList>
    </citation>
    <scope>NUCLEOTIDE SEQUENCE</scope>
    <source>
        <strain evidence="13">LB-8</strain>
    </source>
</reference>
<name>A0A9X2XPF9_9BACT</name>
<evidence type="ECO:0000256" key="6">
    <source>
        <dbReference type="ARBA" id="ARBA00022827"/>
    </source>
</evidence>
<keyword evidence="4" id="KW-0285">Flavoprotein</keyword>
<dbReference type="InterPro" id="IPR017927">
    <property type="entry name" value="FAD-bd_FR_type"/>
</dbReference>
<comment type="cofactor">
    <cofactor evidence="2">
        <name>FAD</name>
        <dbReference type="ChEBI" id="CHEBI:57692"/>
    </cofactor>
</comment>
<keyword evidence="9" id="KW-0028">Amino-acid biosynthesis</keyword>
<evidence type="ECO:0000256" key="3">
    <source>
        <dbReference type="ARBA" id="ARBA00012604"/>
    </source>
</evidence>
<evidence type="ECO:0000256" key="1">
    <source>
        <dbReference type="ARBA" id="ARBA00001917"/>
    </source>
</evidence>
<dbReference type="Gene3D" id="1.20.990.10">
    <property type="entry name" value="NADPH-cytochrome p450 Reductase, Chain A, domain 3"/>
    <property type="match status" value="1"/>
</dbReference>
<evidence type="ECO:0000256" key="2">
    <source>
        <dbReference type="ARBA" id="ARBA00001974"/>
    </source>
</evidence>
<reference evidence="13" key="2">
    <citation type="submission" date="2023-04" db="EMBL/GenBank/DDBJ databases">
        <title>Paracnuella aquatica gen. nov., sp. nov., a member of the family Chitinophagaceae isolated from a hot spring.</title>
        <authorList>
            <person name="Wang C."/>
        </authorList>
    </citation>
    <scope>NUCLEOTIDE SEQUENCE</scope>
    <source>
        <strain evidence="13">LB-8</strain>
    </source>
</reference>
<dbReference type="SUPFAM" id="SSF63380">
    <property type="entry name" value="Riboflavin synthase domain-like"/>
    <property type="match status" value="1"/>
</dbReference>
<evidence type="ECO:0000259" key="12">
    <source>
        <dbReference type="PROSITE" id="PS51384"/>
    </source>
</evidence>
<dbReference type="Gene3D" id="3.40.50.80">
    <property type="entry name" value="Nucleotide-binding domain of ferredoxin-NADP reductase (FNR) module"/>
    <property type="match status" value="1"/>
</dbReference>
<evidence type="ECO:0000256" key="5">
    <source>
        <dbReference type="ARBA" id="ARBA00022643"/>
    </source>
</evidence>
<dbReference type="InterPro" id="IPR023173">
    <property type="entry name" value="NADPH_Cyt_P450_Rdtase_alpha"/>
</dbReference>
<keyword evidence="6" id="KW-0274">FAD</keyword>
<dbReference type="SUPFAM" id="SSF52343">
    <property type="entry name" value="Ferredoxin reductase-like, C-terminal NADP-linked domain"/>
    <property type="match status" value="1"/>
</dbReference>
<dbReference type="InterPro" id="IPR017938">
    <property type="entry name" value="Riboflavin_synthase-like_b-brl"/>
</dbReference>
<feature type="domain" description="Flavodoxin-like" evidence="11">
    <location>
        <begin position="54"/>
        <end position="191"/>
    </location>
</feature>
<keyword evidence="9" id="KW-0198">Cysteine biosynthesis</keyword>
<dbReference type="Pfam" id="PF00258">
    <property type="entry name" value="Flavodoxin_1"/>
    <property type="match status" value="1"/>
</dbReference>
<dbReference type="Pfam" id="PF00175">
    <property type="entry name" value="NAD_binding_1"/>
    <property type="match status" value="1"/>
</dbReference>
<evidence type="ECO:0000259" key="11">
    <source>
        <dbReference type="PROSITE" id="PS50902"/>
    </source>
</evidence>
<sequence length="566" mass="62780">MLASPKLKMLEDLITGATKEEIAWISGYLSGLASQNGVPQQSVAVAAKPAVNKITIAYGTETGNSKKLASDFAAKAKRNGINAKLVSLDQYRLTDLPKEEYFLAVISTQGEGEPPASAKKFYDHIHANGLKLDKLKFGVLALGDTSYPLFCKAGEDVDIQLNKLGGQRLVDLKKCDTDYEADAANWFSNVLETLSATQTTTPAVAAPVSVKKPTGKKIYTGALLSNINLNDRGSKKETRHIEIAADDVEYLPGDALGVIPENPIGVVEAVIGLTKADRNKLILFRNEEVTVHDLLRRKLNIGFLPERVVKKYAALVGADIPVKRMALMELLDLFPLKDTSQIELLIEILEPLAPRLYSISSSPDAQSGEVHLTVARDLFLVNEEIQCGICSDYLSHLKPGATIDFYIHKNNIFRLPQDDRDIIMIGPGTGIAPFRSFLAHRDAIGSSGRNWLFFGDQHFVTDFLYQTELQNWLQTGVLTKLDVAFSRDQKEKIYVQHKMLKYGEEFYNWLNNGASIYVCGAKEPMSIDVEDTILQIIENHGNKSIEEAVQFIEQLKEEGRYVKDVY</sequence>
<dbReference type="PANTHER" id="PTHR19384">
    <property type="entry name" value="NITRIC OXIDE SYNTHASE-RELATED"/>
    <property type="match status" value="1"/>
</dbReference>